<protein>
    <submittedName>
        <fullName evidence="2">Uncharacterized protein</fullName>
    </submittedName>
</protein>
<name>A0AAJ0D0K3_9HYPO</name>
<dbReference type="Proteomes" id="UP001251528">
    <property type="component" value="Unassembled WGS sequence"/>
</dbReference>
<proteinExistence type="predicted"/>
<dbReference type="EMBL" id="JASWJB010000008">
    <property type="protein sequence ID" value="KAK2616197.1"/>
    <property type="molecule type" value="Genomic_DNA"/>
</dbReference>
<evidence type="ECO:0000313" key="2">
    <source>
        <dbReference type="EMBL" id="KAK2616197.1"/>
    </source>
</evidence>
<reference evidence="2" key="1">
    <citation type="submission" date="2023-06" db="EMBL/GenBank/DDBJ databases">
        <title>Conoideocrella luteorostrata (Hypocreales: Clavicipitaceae), a potential biocontrol fungus for elongate hemlock scale in United States Christmas tree production areas.</title>
        <authorList>
            <person name="Barrett H."/>
            <person name="Lovett B."/>
            <person name="Macias A.M."/>
            <person name="Stajich J.E."/>
            <person name="Kasson M.T."/>
        </authorList>
    </citation>
    <scope>NUCLEOTIDE SEQUENCE</scope>
    <source>
        <strain evidence="2">ARSEF 14590</strain>
    </source>
</reference>
<sequence>MPLQSTRPNWTAPWEQEENSGGNACRSKSPSTDNSAQITFPGTSYDELDVFDMPLCTGDEAMPQYLMGILPPEDRSERPASISTDYSLQSGYAQLPIMDASNEHMPKTPRISPVPPARVEAVDALSQLGGVQLRLAQLMSTLSSSLNTSQVIEDLRSISDVLISTLNQSGSFNVAYSWPSVSINGAAVMLFCSCYFSFMQTCEYLTNMLTLELQGSRISQPSHHSYGETLCRSPQCEARHDNICWSADASRSTTPRHAIAEMNLRLVYQVFQGLKDGMKQVDSYFPSGEVFVPKDGIPKTGSSWGSSYVQSDPLVQLVDNAMCDLRQREENLLRLLGVGNYSFA</sequence>
<keyword evidence="3" id="KW-1185">Reference proteome</keyword>
<evidence type="ECO:0000313" key="3">
    <source>
        <dbReference type="Proteomes" id="UP001251528"/>
    </source>
</evidence>
<feature type="compositionally biased region" description="Polar residues" evidence="1">
    <location>
        <begin position="19"/>
        <end position="36"/>
    </location>
</feature>
<accession>A0AAJ0D0K3</accession>
<evidence type="ECO:0000256" key="1">
    <source>
        <dbReference type="SAM" id="MobiDB-lite"/>
    </source>
</evidence>
<organism evidence="2 3">
    <name type="scientific">Conoideocrella luteorostrata</name>
    <dbReference type="NCBI Taxonomy" id="1105319"/>
    <lineage>
        <taxon>Eukaryota</taxon>
        <taxon>Fungi</taxon>
        <taxon>Dikarya</taxon>
        <taxon>Ascomycota</taxon>
        <taxon>Pezizomycotina</taxon>
        <taxon>Sordariomycetes</taxon>
        <taxon>Hypocreomycetidae</taxon>
        <taxon>Hypocreales</taxon>
        <taxon>Clavicipitaceae</taxon>
        <taxon>Conoideocrella</taxon>
    </lineage>
</organism>
<gene>
    <name evidence="2" type="ORF">QQS21_000829</name>
</gene>
<comment type="caution">
    <text evidence="2">The sequence shown here is derived from an EMBL/GenBank/DDBJ whole genome shotgun (WGS) entry which is preliminary data.</text>
</comment>
<feature type="region of interest" description="Disordered" evidence="1">
    <location>
        <begin position="1"/>
        <end position="36"/>
    </location>
</feature>
<dbReference type="AlphaFoldDB" id="A0AAJ0D0K3"/>